<sequence length="571" mass="64993">MQMRNPRVPIGTSAFYKLHTLLLKTGLHDDPLYLRRLLLYCAAAAPHSLSHARSLFARIPSPDIFAYNILIRAHAHSSPFHAFSLFSQMRLAAVSPDAFTFPFLLKASAPLHLGQGLHSLIIKLAFDSDIYVQNSLISFYGRCGSVQLASKLFQEMLRRDLVSWSSLIACFTNNGFGFQALDLFRQMQLSVSEDIKPDEITMLSVVSAVSSLGALELGQWVYTFIRRSGLELSVSLGTALVDMYSRCGSIDESIRVFDEMPVRNLLTWTALINGLAVHGRSREALRVFYEMEKSGFFPDHITITGVLVACSHGGLVEEGWQVFASIRKKYDMEPLLEHYGCMVDLLGRAGLLYEAYDFLERMPIKPNSVIWRTLLGACVNHNHLELAEKVKQRIHELDPYHDGDYVLLSNAYGVVGRWVEKEGVRNLMKEKRISKNPGYSAINIDQVIHQFVSGDSSHPQSEEIKTFLISTIESLRLGGYTPYTSNVLHDVEDEDKEHSVGYHSEKMAVAFALLRYRDSRTIRVMKNLRICHDCHCFMKHVSDRFDREIIIRDRNRFHHFVKGSCSCRDYW</sequence>
<protein>
    <recommendedName>
        <fullName evidence="4">DYW domain-containing protein</fullName>
    </recommendedName>
</protein>
<feature type="repeat" description="PPR" evidence="3">
    <location>
        <begin position="264"/>
        <end position="298"/>
    </location>
</feature>
<evidence type="ECO:0000313" key="5">
    <source>
        <dbReference type="EMBL" id="KAE8124525.1"/>
    </source>
</evidence>
<proteinExistence type="inferred from homology"/>
<dbReference type="Pfam" id="PF14432">
    <property type="entry name" value="DYW_deaminase"/>
    <property type="match status" value="1"/>
</dbReference>
<dbReference type="InterPro" id="IPR002885">
    <property type="entry name" value="PPR_rpt"/>
</dbReference>
<evidence type="ECO:0000313" key="6">
    <source>
        <dbReference type="Proteomes" id="UP000327013"/>
    </source>
</evidence>
<dbReference type="InterPro" id="IPR011990">
    <property type="entry name" value="TPR-like_helical_dom_sf"/>
</dbReference>
<dbReference type="GO" id="GO:0008270">
    <property type="term" value="F:zinc ion binding"/>
    <property type="evidence" value="ECO:0007669"/>
    <property type="project" value="InterPro"/>
</dbReference>
<dbReference type="NCBIfam" id="TIGR00756">
    <property type="entry name" value="PPR"/>
    <property type="match status" value="2"/>
</dbReference>
<dbReference type="Pfam" id="PF01535">
    <property type="entry name" value="PPR"/>
    <property type="match status" value="3"/>
</dbReference>
<accession>A0A5N6RQA2</accession>
<feature type="domain" description="DYW" evidence="4">
    <location>
        <begin position="479"/>
        <end position="571"/>
    </location>
</feature>
<keyword evidence="2" id="KW-0677">Repeat</keyword>
<dbReference type="EMBL" id="CM017328">
    <property type="protein sequence ID" value="KAE8124525.1"/>
    <property type="molecule type" value="Genomic_DNA"/>
</dbReference>
<dbReference type="FunFam" id="1.25.40.10:FF:001093">
    <property type="entry name" value="Pentatricopeptide repeat-containing protein At2g34400"/>
    <property type="match status" value="1"/>
</dbReference>
<organism evidence="5 6">
    <name type="scientific">Carpinus fangiana</name>
    <dbReference type="NCBI Taxonomy" id="176857"/>
    <lineage>
        <taxon>Eukaryota</taxon>
        <taxon>Viridiplantae</taxon>
        <taxon>Streptophyta</taxon>
        <taxon>Embryophyta</taxon>
        <taxon>Tracheophyta</taxon>
        <taxon>Spermatophyta</taxon>
        <taxon>Magnoliopsida</taxon>
        <taxon>eudicotyledons</taxon>
        <taxon>Gunneridae</taxon>
        <taxon>Pentapetalae</taxon>
        <taxon>rosids</taxon>
        <taxon>fabids</taxon>
        <taxon>Fagales</taxon>
        <taxon>Betulaceae</taxon>
        <taxon>Carpinus</taxon>
    </lineage>
</organism>
<name>A0A5N6RQA2_9ROSI</name>
<dbReference type="InterPro" id="IPR046960">
    <property type="entry name" value="PPR_At4g14850-like_plant"/>
</dbReference>
<evidence type="ECO:0000256" key="1">
    <source>
        <dbReference type="ARBA" id="ARBA00006643"/>
    </source>
</evidence>
<dbReference type="Pfam" id="PF13041">
    <property type="entry name" value="PPR_2"/>
    <property type="match status" value="1"/>
</dbReference>
<gene>
    <name evidence="5" type="ORF">FH972_019402</name>
</gene>
<dbReference type="Pfam" id="PF20431">
    <property type="entry name" value="E_motif"/>
    <property type="match status" value="1"/>
</dbReference>
<dbReference type="Proteomes" id="UP000327013">
    <property type="component" value="Chromosome 8"/>
</dbReference>
<reference evidence="5 6" key="1">
    <citation type="submission" date="2019-06" db="EMBL/GenBank/DDBJ databases">
        <title>A chromosomal-level reference genome of Carpinus fangiana (Coryloideae, Betulaceae).</title>
        <authorList>
            <person name="Yang X."/>
            <person name="Wang Z."/>
            <person name="Zhang L."/>
            <person name="Hao G."/>
            <person name="Liu J."/>
            <person name="Yang Y."/>
        </authorList>
    </citation>
    <scope>NUCLEOTIDE SEQUENCE [LARGE SCALE GENOMIC DNA]</scope>
    <source>
        <strain evidence="5">Cfa_2016G</strain>
        <tissue evidence="5">Leaf</tissue>
    </source>
</reference>
<comment type="similarity">
    <text evidence="1">Belongs to the PPR family. PCMP-H subfamily.</text>
</comment>
<dbReference type="GO" id="GO:0003723">
    <property type="term" value="F:RNA binding"/>
    <property type="evidence" value="ECO:0007669"/>
    <property type="project" value="InterPro"/>
</dbReference>
<dbReference type="PROSITE" id="PS51375">
    <property type="entry name" value="PPR"/>
    <property type="match status" value="2"/>
</dbReference>
<evidence type="ECO:0000259" key="4">
    <source>
        <dbReference type="Pfam" id="PF14432"/>
    </source>
</evidence>
<dbReference type="OrthoDB" id="185373at2759"/>
<dbReference type="AlphaFoldDB" id="A0A5N6RQA2"/>
<evidence type="ECO:0000256" key="2">
    <source>
        <dbReference type="ARBA" id="ARBA00022737"/>
    </source>
</evidence>
<dbReference type="PANTHER" id="PTHR47926">
    <property type="entry name" value="PENTATRICOPEPTIDE REPEAT-CONTAINING PROTEIN"/>
    <property type="match status" value="1"/>
</dbReference>
<feature type="repeat" description="PPR" evidence="3">
    <location>
        <begin position="129"/>
        <end position="163"/>
    </location>
</feature>
<dbReference type="PANTHER" id="PTHR47926:SF507">
    <property type="entry name" value="DYW DOMAIN-CONTAINING PROTEIN"/>
    <property type="match status" value="1"/>
</dbReference>
<dbReference type="FunFam" id="1.25.40.10:FF:000427">
    <property type="entry name" value="Pentatricopeptide repeat-containing protein chloroplastic"/>
    <property type="match status" value="1"/>
</dbReference>
<dbReference type="GO" id="GO:0009451">
    <property type="term" value="P:RNA modification"/>
    <property type="evidence" value="ECO:0007669"/>
    <property type="project" value="InterPro"/>
</dbReference>
<dbReference type="InterPro" id="IPR046848">
    <property type="entry name" value="E_motif"/>
</dbReference>
<dbReference type="Gene3D" id="1.25.40.10">
    <property type="entry name" value="Tetratricopeptide repeat domain"/>
    <property type="match status" value="4"/>
</dbReference>
<evidence type="ECO:0000256" key="3">
    <source>
        <dbReference type="PROSITE-ProRule" id="PRU00708"/>
    </source>
</evidence>
<dbReference type="InterPro" id="IPR032867">
    <property type="entry name" value="DYW_dom"/>
</dbReference>
<keyword evidence="6" id="KW-1185">Reference proteome</keyword>